<dbReference type="EMBL" id="JAELUR010000022">
    <property type="protein sequence ID" value="KAG7413355.1"/>
    <property type="molecule type" value="Genomic_DNA"/>
</dbReference>
<evidence type="ECO:0000313" key="1">
    <source>
        <dbReference type="EMBL" id="KAG7413355.1"/>
    </source>
</evidence>
<accession>A0A8J5P877</accession>
<evidence type="ECO:0000313" key="2">
    <source>
        <dbReference type="Proteomes" id="UP000693942"/>
    </source>
</evidence>
<comment type="caution">
    <text evidence="1">The sequence shown here is derived from an EMBL/GenBank/DDBJ whole genome shotgun (WGS) entry which is preliminary data.</text>
</comment>
<organism evidence="1 2">
    <name type="scientific">Fusarium oxysporum f. sp. raphani</name>
    <dbReference type="NCBI Taxonomy" id="96318"/>
    <lineage>
        <taxon>Eukaryota</taxon>
        <taxon>Fungi</taxon>
        <taxon>Dikarya</taxon>
        <taxon>Ascomycota</taxon>
        <taxon>Pezizomycotina</taxon>
        <taxon>Sordariomycetes</taxon>
        <taxon>Hypocreomycetidae</taxon>
        <taxon>Hypocreales</taxon>
        <taxon>Nectriaceae</taxon>
        <taxon>Fusarium</taxon>
        <taxon>Fusarium oxysporum species complex</taxon>
    </lineage>
</organism>
<dbReference type="Proteomes" id="UP000693942">
    <property type="component" value="Unassembled WGS sequence"/>
</dbReference>
<sequence>MGIGAFCHQIHGIDTPNAEVDAKIFSHAQCYKLLKAPAPGQSREMPAFPFVEHCVDVYFQSWAPLLQCYMTFLNAYSRSYLLNSHDPTPPQHQTAIQRHYASFSTLRLCSSPPTEKSGKSIRADYAGGFTRPPYRCRSSASRSKGRKSWIKRHGSFLVEIDTNDSPLIPYGVYRLCDAKGVSPSSSSLLLRVRQLTTPASFTGSSRAVKALVETRQPMDLNGPSDGSCSTAPCRLLESR</sequence>
<reference evidence="1" key="1">
    <citation type="submission" date="2021-04" db="EMBL/GenBank/DDBJ databases">
        <title>First draft genome resource for Brassicaceae pathogens Fusarium oxysporum f. sp. raphani and Fusarium oxysporum f. sp. rapae.</title>
        <authorList>
            <person name="Asai S."/>
        </authorList>
    </citation>
    <scope>NUCLEOTIDE SEQUENCE</scope>
    <source>
        <strain evidence="1">Tf1262</strain>
    </source>
</reference>
<proteinExistence type="predicted"/>
<dbReference type="AlphaFoldDB" id="A0A8J5P877"/>
<name>A0A8J5P877_FUSOX</name>
<gene>
    <name evidence="1" type="ORF">Forpi1262_v017096</name>
</gene>
<protein>
    <submittedName>
        <fullName evidence="1">Uncharacterized protein</fullName>
    </submittedName>
</protein>